<evidence type="ECO:0000256" key="6">
    <source>
        <dbReference type="ARBA" id="ARBA00023082"/>
    </source>
</evidence>
<evidence type="ECO:0000256" key="7">
    <source>
        <dbReference type="ARBA" id="ARBA00023125"/>
    </source>
</evidence>
<dbReference type="GO" id="GO:0006352">
    <property type="term" value="P:DNA-templated transcription initiation"/>
    <property type="evidence" value="ECO:0007669"/>
    <property type="project" value="InterPro"/>
</dbReference>
<keyword evidence="2" id="KW-0240">DNA-directed RNA polymerase</keyword>
<dbReference type="GO" id="GO:0016987">
    <property type="term" value="F:sigma factor activity"/>
    <property type="evidence" value="ECO:0007669"/>
    <property type="project" value="UniProtKB-KW"/>
</dbReference>
<dbReference type="PANTHER" id="PTHR32248">
    <property type="entry name" value="RNA POLYMERASE SIGMA-54 FACTOR"/>
    <property type="match status" value="1"/>
</dbReference>
<reference evidence="11" key="1">
    <citation type="journal article" date="2014" name="Int. J. Syst. Evol. Microbiol.">
        <title>Complete genome sequence of Corynebacterium casei LMG S-19264T (=DSM 44701T), isolated from a smear-ripened cheese.</title>
        <authorList>
            <consortium name="US DOE Joint Genome Institute (JGI-PGF)"/>
            <person name="Walter F."/>
            <person name="Albersmeier A."/>
            <person name="Kalinowski J."/>
            <person name="Ruckert C."/>
        </authorList>
    </citation>
    <scope>NUCLEOTIDE SEQUENCE</scope>
    <source>
        <strain evidence="11">CGMCC 1.15958</strain>
    </source>
</reference>
<keyword evidence="7" id="KW-0238">DNA-binding</keyword>
<dbReference type="GO" id="GO:0001216">
    <property type="term" value="F:DNA-binding transcription activator activity"/>
    <property type="evidence" value="ECO:0007669"/>
    <property type="project" value="InterPro"/>
</dbReference>
<keyword evidence="3" id="KW-0808">Transferase</keyword>
<dbReference type="InterPro" id="IPR007634">
    <property type="entry name" value="RNA_pol_sigma_54_DNA-bd"/>
</dbReference>
<dbReference type="Pfam" id="PF04963">
    <property type="entry name" value="Sigma54_CBD"/>
    <property type="match status" value="1"/>
</dbReference>
<dbReference type="AlphaFoldDB" id="A0A916YIC2"/>
<comment type="similarity">
    <text evidence="1">Belongs to the sigma-54 factor family.</text>
</comment>
<evidence type="ECO:0000256" key="1">
    <source>
        <dbReference type="ARBA" id="ARBA00008798"/>
    </source>
</evidence>
<proteinExistence type="inferred from homology"/>
<evidence type="ECO:0000259" key="10">
    <source>
        <dbReference type="Pfam" id="PF04963"/>
    </source>
</evidence>
<evidence type="ECO:0000256" key="2">
    <source>
        <dbReference type="ARBA" id="ARBA00022478"/>
    </source>
</evidence>
<evidence type="ECO:0000256" key="5">
    <source>
        <dbReference type="ARBA" id="ARBA00023015"/>
    </source>
</evidence>
<dbReference type="NCBIfam" id="TIGR02395">
    <property type="entry name" value="rpoN_sigma"/>
    <property type="match status" value="1"/>
</dbReference>
<evidence type="ECO:0000256" key="3">
    <source>
        <dbReference type="ARBA" id="ARBA00022679"/>
    </source>
</evidence>
<feature type="domain" description="RNA polymerase sigma factor 54 DNA-binding" evidence="9">
    <location>
        <begin position="308"/>
        <end position="466"/>
    </location>
</feature>
<accession>A0A916YIC2</accession>
<dbReference type="PIRSF" id="PIRSF000774">
    <property type="entry name" value="RpoN"/>
    <property type="match status" value="1"/>
</dbReference>
<gene>
    <name evidence="11" type="primary">rpoN</name>
    <name evidence="11" type="ORF">GCM10011514_08060</name>
</gene>
<protein>
    <submittedName>
        <fullName evidence="11">RNA polymerase sigma-54 factor</fullName>
    </submittedName>
</protein>
<reference evidence="11" key="2">
    <citation type="submission" date="2020-09" db="EMBL/GenBank/DDBJ databases">
        <authorList>
            <person name="Sun Q."/>
            <person name="Zhou Y."/>
        </authorList>
    </citation>
    <scope>NUCLEOTIDE SEQUENCE</scope>
    <source>
        <strain evidence="11">CGMCC 1.15958</strain>
    </source>
</reference>
<keyword evidence="12" id="KW-1185">Reference proteome</keyword>
<keyword evidence="6" id="KW-0731">Sigma factor</keyword>
<dbReference type="RefSeq" id="WP_188764731.1">
    <property type="nucleotide sequence ID" value="NZ_BMKK01000001.1"/>
</dbReference>
<dbReference type="PANTHER" id="PTHR32248:SF4">
    <property type="entry name" value="RNA POLYMERASE SIGMA-54 FACTOR"/>
    <property type="match status" value="1"/>
</dbReference>
<evidence type="ECO:0000313" key="11">
    <source>
        <dbReference type="EMBL" id="GGD46398.1"/>
    </source>
</evidence>
<dbReference type="InterPro" id="IPR007046">
    <property type="entry name" value="RNA_pol_sigma_54_core-bd"/>
</dbReference>
<name>A0A916YIC2_9BACT</name>
<evidence type="ECO:0000256" key="4">
    <source>
        <dbReference type="ARBA" id="ARBA00022695"/>
    </source>
</evidence>
<dbReference type="GO" id="GO:0016779">
    <property type="term" value="F:nucleotidyltransferase activity"/>
    <property type="evidence" value="ECO:0007669"/>
    <property type="project" value="UniProtKB-KW"/>
</dbReference>
<dbReference type="Proteomes" id="UP000609064">
    <property type="component" value="Unassembled WGS sequence"/>
</dbReference>
<keyword evidence="5" id="KW-0805">Transcription regulation</keyword>
<dbReference type="InterPro" id="IPR000394">
    <property type="entry name" value="RNA_pol_sigma_54"/>
</dbReference>
<dbReference type="PROSITE" id="PS00718">
    <property type="entry name" value="SIGMA54_2"/>
    <property type="match status" value="1"/>
</dbReference>
<dbReference type="PRINTS" id="PR00045">
    <property type="entry name" value="SIGMA54FCT"/>
</dbReference>
<feature type="domain" description="RNA polymerase sigma factor 54 core-binding" evidence="10">
    <location>
        <begin position="105"/>
        <end position="296"/>
    </location>
</feature>
<keyword evidence="8" id="KW-0804">Transcription</keyword>
<dbReference type="EMBL" id="BMKK01000001">
    <property type="protein sequence ID" value="GGD46398.1"/>
    <property type="molecule type" value="Genomic_DNA"/>
</dbReference>
<evidence type="ECO:0000256" key="8">
    <source>
        <dbReference type="ARBA" id="ARBA00023163"/>
    </source>
</evidence>
<keyword evidence="4" id="KW-0548">Nucleotidyltransferase</keyword>
<evidence type="ECO:0000313" key="12">
    <source>
        <dbReference type="Proteomes" id="UP000609064"/>
    </source>
</evidence>
<dbReference type="GO" id="GO:0003677">
    <property type="term" value="F:DNA binding"/>
    <property type="evidence" value="ECO:0007669"/>
    <property type="project" value="UniProtKB-KW"/>
</dbReference>
<dbReference type="Gene3D" id="1.10.10.1330">
    <property type="entry name" value="RNA polymerase sigma-54 factor, core-binding domain"/>
    <property type="match status" value="1"/>
</dbReference>
<organism evidence="11 12">
    <name type="scientific">Emticicia aquatilis</name>
    <dbReference type="NCBI Taxonomy" id="1537369"/>
    <lineage>
        <taxon>Bacteria</taxon>
        <taxon>Pseudomonadati</taxon>
        <taxon>Bacteroidota</taxon>
        <taxon>Cytophagia</taxon>
        <taxon>Cytophagales</taxon>
        <taxon>Leadbetterellaceae</taxon>
        <taxon>Emticicia</taxon>
    </lineage>
</organism>
<sequence>MLNFIQSQKQTLKISPSQIQLLNFFQLNSLELEQYIKNELEENPILEEGNSLNDDLAEDNFSTEDRTQDYMDWDEFNDDNLPDYRTRVNNYSDDDTFFAPTLVESIGWREEVKEQFHLLVDTERQRFLADYLVDSLTDEGYLQVSLDSLVDDVSFSSGMFVDDAEMQYLIDILRKLQPVGLGTSNLQECLLVQLERSQCPNAAIAKNLVKDYFDELATRNYDKLKRLCTFSLDEIKEAVALIATLNPQPVVGGQAATTLTVKDNVIPDYIVTVEGELLEVSLNSRGIPPLSINKSYSEALGGSKEVNSYLNSKINAANWLIEAIQQRESTMLKTMKAIVKLQKEFFVSGNVRLLKPMVLQDIADQIKMDVSTVSRVTSGKYAQTPFGIIHLKDLFTEGMKTDSGEEVSNRQIQLVLEEMITNEDKNNPLNDFQLTELLSQRGYQIARRTVAKYREILGILPSTLRRTL</sequence>
<evidence type="ECO:0000259" key="9">
    <source>
        <dbReference type="Pfam" id="PF04552"/>
    </source>
</evidence>
<dbReference type="GO" id="GO:0000428">
    <property type="term" value="C:DNA-directed RNA polymerase complex"/>
    <property type="evidence" value="ECO:0007669"/>
    <property type="project" value="UniProtKB-KW"/>
</dbReference>
<dbReference type="InterPro" id="IPR038709">
    <property type="entry name" value="RpoN_core-bd_sf"/>
</dbReference>
<dbReference type="Gene3D" id="1.10.10.60">
    <property type="entry name" value="Homeodomain-like"/>
    <property type="match status" value="1"/>
</dbReference>
<dbReference type="Pfam" id="PF00309">
    <property type="entry name" value="Sigma54_AID"/>
    <property type="match status" value="1"/>
</dbReference>
<dbReference type="Pfam" id="PF04552">
    <property type="entry name" value="Sigma54_DBD"/>
    <property type="match status" value="1"/>
</dbReference>
<dbReference type="PROSITE" id="PS50044">
    <property type="entry name" value="SIGMA54_3"/>
    <property type="match status" value="1"/>
</dbReference>
<comment type="caution">
    <text evidence="11">The sequence shown here is derived from an EMBL/GenBank/DDBJ whole genome shotgun (WGS) entry which is preliminary data.</text>
</comment>